<reference evidence="2" key="2">
    <citation type="submission" date="2021-01" db="UniProtKB">
        <authorList>
            <consortium name="EnsemblPlants"/>
        </authorList>
    </citation>
    <scope>IDENTIFICATION</scope>
</reference>
<evidence type="ECO:0000313" key="3">
    <source>
        <dbReference type="Proteomes" id="UP000594261"/>
    </source>
</evidence>
<dbReference type="InterPro" id="IPR026960">
    <property type="entry name" value="RVT-Znf"/>
</dbReference>
<evidence type="ECO:0000313" key="2">
    <source>
        <dbReference type="EnsemblPlants" id="QL09p031838:mrna"/>
    </source>
</evidence>
<dbReference type="InParanoid" id="A0A7N2MJX1"/>
<name>A0A7N2MJX1_QUELO</name>
<dbReference type="Proteomes" id="UP000594261">
    <property type="component" value="Chromosome 9"/>
</dbReference>
<dbReference type="AlphaFoldDB" id="A0A7N2MJX1"/>
<dbReference type="EnsemblPlants" id="QL09p031838:mrna">
    <property type="protein sequence ID" value="QL09p031838:mrna"/>
    <property type="gene ID" value="QL09p031838"/>
</dbReference>
<accession>A0A7N2MJX1</accession>
<keyword evidence="3" id="KW-1185">Reference proteome</keyword>
<reference evidence="2 3" key="1">
    <citation type="journal article" date="2016" name="G3 (Bethesda)">
        <title>First Draft Assembly and Annotation of the Genome of a California Endemic Oak Quercus lobata Nee (Fagaceae).</title>
        <authorList>
            <person name="Sork V.L."/>
            <person name="Fitz-Gibbon S.T."/>
            <person name="Puiu D."/>
            <person name="Crepeau M."/>
            <person name="Gugger P.F."/>
            <person name="Sherman R."/>
            <person name="Stevens K."/>
            <person name="Langley C.H."/>
            <person name="Pellegrini M."/>
            <person name="Salzberg S.L."/>
        </authorList>
    </citation>
    <scope>NUCLEOTIDE SEQUENCE [LARGE SCALE GENOMIC DNA]</scope>
    <source>
        <strain evidence="2 3">cv. SW786</strain>
    </source>
</reference>
<proteinExistence type="predicted"/>
<organism evidence="2 3">
    <name type="scientific">Quercus lobata</name>
    <name type="common">Valley oak</name>
    <dbReference type="NCBI Taxonomy" id="97700"/>
    <lineage>
        <taxon>Eukaryota</taxon>
        <taxon>Viridiplantae</taxon>
        <taxon>Streptophyta</taxon>
        <taxon>Embryophyta</taxon>
        <taxon>Tracheophyta</taxon>
        <taxon>Spermatophyta</taxon>
        <taxon>Magnoliopsida</taxon>
        <taxon>eudicotyledons</taxon>
        <taxon>Gunneridae</taxon>
        <taxon>Pentapetalae</taxon>
        <taxon>rosids</taxon>
        <taxon>fabids</taxon>
        <taxon>Fagales</taxon>
        <taxon>Fagaceae</taxon>
        <taxon>Quercus</taxon>
    </lineage>
</organism>
<dbReference type="Gramene" id="QL09p031838:mrna">
    <property type="protein sequence ID" value="QL09p031838:mrna"/>
    <property type="gene ID" value="QL09p031838"/>
</dbReference>
<sequence length="278" mass="32574">MLAKQAWRLLHNEHSLFCRVYKARYFPNCSFLMAELGSNSSFVWSLLAARDVVREGSTWQIGDGSRIGVTTHKWLPNALVFLHEPNTEMKDTLIWTENKSKTFSVRTAYRVALRLKSTALAEHSSVRAHGVTWGKIWKLNVPPKVRTFLWRACSNCLPMRDNLCRRKVQVEATCEFCRQELETVAHVLWKCPFTRNVWALVRGQVQKCSNDVVDFFLLFKHMQETLEPSELDRWAIMAWSIWNAQNRYYFRHVQSLPRWIMESAVGLLTEYQYLVVAQ</sequence>
<protein>
    <recommendedName>
        <fullName evidence="1">Reverse transcriptase zinc-binding domain-containing protein</fullName>
    </recommendedName>
</protein>
<dbReference type="OMA" id="PRWIMES"/>
<feature type="domain" description="Reverse transcriptase zinc-binding" evidence="1">
    <location>
        <begin position="103"/>
        <end position="198"/>
    </location>
</feature>
<evidence type="ECO:0000259" key="1">
    <source>
        <dbReference type="Pfam" id="PF13966"/>
    </source>
</evidence>
<dbReference type="EMBL" id="LRBV02000009">
    <property type="status" value="NOT_ANNOTATED_CDS"/>
    <property type="molecule type" value="Genomic_DNA"/>
</dbReference>
<dbReference type="Pfam" id="PF13966">
    <property type="entry name" value="zf-RVT"/>
    <property type="match status" value="1"/>
</dbReference>